<protein>
    <submittedName>
        <fullName evidence="1">Uncharacterized protein</fullName>
    </submittedName>
</protein>
<proteinExistence type="predicted"/>
<gene>
    <name evidence="1" type="ORF">VNI00_010373</name>
</gene>
<evidence type="ECO:0000313" key="2">
    <source>
        <dbReference type="Proteomes" id="UP001383192"/>
    </source>
</evidence>
<sequence length="133" mass="15326">MTRRDMAVQTAFLPPGEDLAHAQEHMGSVDEIVRQEQALGMIREWNKTLRMSVMKRSGPWELADLPIQYQPPIPSLQQYHAPPVFIFGAPFTYDEIVDFTKKLGRYEEVLHKKRVHQNLSPSRNHSKTCRGGL</sequence>
<evidence type="ECO:0000313" key="1">
    <source>
        <dbReference type="EMBL" id="KAK7038981.1"/>
    </source>
</evidence>
<dbReference type="EMBL" id="JAYKXP010000041">
    <property type="protein sequence ID" value="KAK7038981.1"/>
    <property type="molecule type" value="Genomic_DNA"/>
</dbReference>
<accession>A0AAW0CM97</accession>
<organism evidence="1 2">
    <name type="scientific">Paramarasmius palmivorus</name>
    <dbReference type="NCBI Taxonomy" id="297713"/>
    <lineage>
        <taxon>Eukaryota</taxon>
        <taxon>Fungi</taxon>
        <taxon>Dikarya</taxon>
        <taxon>Basidiomycota</taxon>
        <taxon>Agaricomycotina</taxon>
        <taxon>Agaricomycetes</taxon>
        <taxon>Agaricomycetidae</taxon>
        <taxon>Agaricales</taxon>
        <taxon>Marasmiineae</taxon>
        <taxon>Marasmiaceae</taxon>
        <taxon>Paramarasmius</taxon>
    </lineage>
</organism>
<keyword evidence="2" id="KW-1185">Reference proteome</keyword>
<dbReference type="Proteomes" id="UP001383192">
    <property type="component" value="Unassembled WGS sequence"/>
</dbReference>
<dbReference type="AlphaFoldDB" id="A0AAW0CM97"/>
<reference evidence="1 2" key="1">
    <citation type="submission" date="2024-01" db="EMBL/GenBank/DDBJ databases">
        <title>A draft genome for a cacao thread blight-causing isolate of Paramarasmius palmivorus.</title>
        <authorList>
            <person name="Baruah I.K."/>
            <person name="Bukari Y."/>
            <person name="Amoako-Attah I."/>
            <person name="Meinhardt L.W."/>
            <person name="Bailey B.A."/>
            <person name="Cohen S.P."/>
        </authorList>
    </citation>
    <scope>NUCLEOTIDE SEQUENCE [LARGE SCALE GENOMIC DNA]</scope>
    <source>
        <strain evidence="1 2">GH-12</strain>
    </source>
</reference>
<name>A0AAW0CM97_9AGAR</name>
<comment type="caution">
    <text evidence="1">The sequence shown here is derived from an EMBL/GenBank/DDBJ whole genome shotgun (WGS) entry which is preliminary data.</text>
</comment>